<dbReference type="PANTHER" id="PTHR11067">
    <property type="entry name" value="INOSINE TRIPHOSPHATE PYROPHOSPHATASE/HAM1 PROTEIN"/>
    <property type="match status" value="1"/>
</dbReference>
<sequence>MPKINAKLFSTVDKKLVIFFNHDPVRPSANFHYHIYISLFILRISRLKAGKAEMKSINFVTGNKNKLAEVQAILQGTIEVESVSVDVPELQGTIEDIAREKCRKAAEAVSNPAFHVLSFSISPRFLDDY</sequence>
<reference evidence="4" key="1">
    <citation type="journal article" date="2011" name="Genome Biol.">
        <title>Comparative and functional genomics provide insights into the pathogenicity of dermatophytic fungi.</title>
        <authorList>
            <person name="Burmester A."/>
            <person name="Shelest E."/>
            <person name="Gloeckner G."/>
            <person name="Heddergott C."/>
            <person name="Schindler S."/>
            <person name="Staib P."/>
            <person name="Heidel A."/>
            <person name="Felder M."/>
            <person name="Petzold A."/>
            <person name="Szafranski K."/>
            <person name="Feuermann M."/>
            <person name="Pedruzzi I."/>
            <person name="Priebe S."/>
            <person name="Groth M."/>
            <person name="Winkler R."/>
            <person name="Li W."/>
            <person name="Kniemeyer O."/>
            <person name="Schroeckh V."/>
            <person name="Hertweck C."/>
            <person name="Hube B."/>
            <person name="White T.C."/>
            <person name="Platzer M."/>
            <person name="Guthke R."/>
            <person name="Heitman J."/>
            <person name="Woestemeyer J."/>
            <person name="Zipfel P.F."/>
            <person name="Monod M."/>
            <person name="Brakhage A.A."/>
        </authorList>
    </citation>
    <scope>NUCLEOTIDE SEQUENCE [LARGE SCALE GENOMIC DNA]</scope>
    <source>
        <strain evidence="4">ATCC MYA-4681 / CBS 112371</strain>
    </source>
</reference>
<organism evidence="3 4">
    <name type="scientific">Arthroderma benhamiae (strain ATCC MYA-4681 / CBS 112371)</name>
    <name type="common">Trichophyton mentagrophytes</name>
    <dbReference type="NCBI Taxonomy" id="663331"/>
    <lineage>
        <taxon>Eukaryota</taxon>
        <taxon>Fungi</taxon>
        <taxon>Dikarya</taxon>
        <taxon>Ascomycota</taxon>
        <taxon>Pezizomycotina</taxon>
        <taxon>Eurotiomycetes</taxon>
        <taxon>Eurotiomycetidae</taxon>
        <taxon>Onygenales</taxon>
        <taxon>Arthrodermataceae</taxon>
        <taxon>Trichophyton</taxon>
    </lineage>
</organism>
<name>D4AXF7_ARTBC</name>
<keyword evidence="4" id="KW-1185">Reference proteome</keyword>
<dbReference type="GeneID" id="9523081"/>
<evidence type="ECO:0000313" key="3">
    <source>
        <dbReference type="EMBL" id="EFE32362.1"/>
    </source>
</evidence>
<dbReference type="GO" id="GO:0009143">
    <property type="term" value="P:nucleoside triphosphate catabolic process"/>
    <property type="evidence" value="ECO:0007669"/>
    <property type="project" value="InterPro"/>
</dbReference>
<dbReference type="Pfam" id="PF01725">
    <property type="entry name" value="Ham1p_like"/>
    <property type="match status" value="1"/>
</dbReference>
<comment type="similarity">
    <text evidence="1">Belongs to the HAM1 NTPase family.</text>
</comment>
<dbReference type="InterPro" id="IPR029001">
    <property type="entry name" value="ITPase-like_fam"/>
</dbReference>
<evidence type="ECO:0000313" key="4">
    <source>
        <dbReference type="Proteomes" id="UP000008866"/>
    </source>
</evidence>
<dbReference type="InterPro" id="IPR002637">
    <property type="entry name" value="RdgB/HAM1"/>
</dbReference>
<dbReference type="SUPFAM" id="SSF52972">
    <property type="entry name" value="ITPase-like"/>
    <property type="match status" value="1"/>
</dbReference>
<evidence type="ECO:0008006" key="5">
    <source>
        <dbReference type="Google" id="ProtNLM"/>
    </source>
</evidence>
<dbReference type="AlphaFoldDB" id="D4AXF7"/>
<gene>
    <name evidence="3" type="ORF">ARB_00885</name>
</gene>
<comment type="caution">
    <text evidence="3">The sequence shown here is derived from an EMBL/GenBank/DDBJ whole genome shotgun (WGS) entry which is preliminary data.</text>
</comment>
<dbReference type="STRING" id="663331.D4AXF7"/>
<proteinExistence type="inferred from homology"/>
<dbReference type="GO" id="GO:0005737">
    <property type="term" value="C:cytoplasm"/>
    <property type="evidence" value="ECO:0007669"/>
    <property type="project" value="TreeGrafter"/>
</dbReference>
<dbReference type="Gene3D" id="3.90.950.10">
    <property type="match status" value="1"/>
</dbReference>
<dbReference type="GO" id="GO:0047429">
    <property type="term" value="F:nucleoside triphosphate diphosphatase activity"/>
    <property type="evidence" value="ECO:0007669"/>
    <property type="project" value="InterPro"/>
</dbReference>
<protein>
    <recommendedName>
        <fullName evidence="5">Inosine triphosphate pyrophosphatase</fullName>
    </recommendedName>
</protein>
<accession>D4AXF7</accession>
<dbReference type="eggNOG" id="KOG3222">
    <property type="taxonomic scope" value="Eukaryota"/>
</dbReference>
<dbReference type="PANTHER" id="PTHR11067:SF9">
    <property type="entry name" value="INOSINE TRIPHOSPHATE PYROPHOSPHATASE"/>
    <property type="match status" value="1"/>
</dbReference>
<dbReference type="Proteomes" id="UP000008866">
    <property type="component" value="Unassembled WGS sequence"/>
</dbReference>
<evidence type="ECO:0000256" key="1">
    <source>
        <dbReference type="ARBA" id="ARBA00008023"/>
    </source>
</evidence>
<dbReference type="HOGENOM" id="CLU_1948325_0_0_1"/>
<dbReference type="EMBL" id="ABSU01000016">
    <property type="protein sequence ID" value="EFE32362.1"/>
    <property type="molecule type" value="Genomic_DNA"/>
</dbReference>
<dbReference type="RefSeq" id="XP_003013002.1">
    <property type="nucleotide sequence ID" value="XM_003012956.1"/>
</dbReference>
<dbReference type="KEGG" id="abe:ARB_00885"/>
<keyword evidence="2" id="KW-0378">Hydrolase</keyword>
<evidence type="ECO:0000256" key="2">
    <source>
        <dbReference type="ARBA" id="ARBA00022801"/>
    </source>
</evidence>